<accession>A0A4R7KCR9</accession>
<gene>
    <name evidence="2" type="ORF">EDD71_12827</name>
</gene>
<dbReference type="Proteomes" id="UP000295325">
    <property type="component" value="Unassembled WGS sequence"/>
</dbReference>
<name>A0A4R7KCR9_9CLOT</name>
<dbReference type="EMBL" id="SOAZ01000028">
    <property type="protein sequence ID" value="TDT50486.1"/>
    <property type="molecule type" value="Genomic_DNA"/>
</dbReference>
<keyword evidence="1" id="KW-0812">Transmembrane</keyword>
<keyword evidence="1" id="KW-0472">Membrane</keyword>
<dbReference type="InterPro" id="IPR027981">
    <property type="entry name" value="DUF4446"/>
</dbReference>
<dbReference type="AlphaFoldDB" id="A0A4R7KCR9"/>
<sequence length="170" mass="19679">MEAIIDFIRNYDYVIVIGILILMVILIILQILNSMELSRIEKRYKRLMKGSTGKNLEDMIIEYKKNVDDSLEVFKNIENMYKSIDERLQKSIQKFAVVRYRAFDDVGSDLSFSIAMLNENNDGFVITGIYGRNESTTFAKPIEKGLSKYDLSDEEKLAIKIATNNRTIEK</sequence>
<keyword evidence="1" id="KW-1133">Transmembrane helix</keyword>
<evidence type="ECO:0000313" key="2">
    <source>
        <dbReference type="EMBL" id="TDT50486.1"/>
    </source>
</evidence>
<keyword evidence="3" id="KW-1185">Reference proteome</keyword>
<evidence type="ECO:0000313" key="3">
    <source>
        <dbReference type="Proteomes" id="UP000295325"/>
    </source>
</evidence>
<feature type="transmembrane region" description="Helical" evidence="1">
    <location>
        <begin position="13"/>
        <end position="33"/>
    </location>
</feature>
<dbReference type="RefSeq" id="WP_133629140.1">
    <property type="nucleotide sequence ID" value="NZ_SOAZ01000028.1"/>
</dbReference>
<dbReference type="OrthoDB" id="5244042at2"/>
<evidence type="ECO:0000256" key="1">
    <source>
        <dbReference type="SAM" id="Phobius"/>
    </source>
</evidence>
<reference evidence="2 3" key="1">
    <citation type="submission" date="2019-03" db="EMBL/GenBank/DDBJ databases">
        <title>Genomic Encyclopedia of Type Strains, Phase IV (KMG-IV): sequencing the most valuable type-strain genomes for metagenomic binning, comparative biology and taxonomic classification.</title>
        <authorList>
            <person name="Goeker M."/>
        </authorList>
    </citation>
    <scope>NUCLEOTIDE SEQUENCE [LARGE SCALE GENOMIC DNA]</scope>
    <source>
        <strain evidence="2 3">DSM 24455</strain>
    </source>
</reference>
<dbReference type="Pfam" id="PF14584">
    <property type="entry name" value="DUF4446"/>
    <property type="match status" value="1"/>
</dbReference>
<organism evidence="2 3">
    <name type="scientific">Fonticella tunisiensis</name>
    <dbReference type="NCBI Taxonomy" id="1096341"/>
    <lineage>
        <taxon>Bacteria</taxon>
        <taxon>Bacillati</taxon>
        <taxon>Bacillota</taxon>
        <taxon>Clostridia</taxon>
        <taxon>Eubacteriales</taxon>
        <taxon>Clostridiaceae</taxon>
        <taxon>Fonticella</taxon>
    </lineage>
</organism>
<proteinExistence type="predicted"/>
<protein>
    <submittedName>
        <fullName evidence="2">Uncharacterized protein DUF4446</fullName>
    </submittedName>
</protein>
<comment type="caution">
    <text evidence="2">The sequence shown here is derived from an EMBL/GenBank/DDBJ whole genome shotgun (WGS) entry which is preliminary data.</text>
</comment>